<dbReference type="RefSeq" id="WP_243919383.1">
    <property type="nucleotide sequence ID" value="NZ_JALHLG010000007.1"/>
</dbReference>
<gene>
    <name evidence="1" type="ORF">MTR66_07645</name>
</gene>
<organism evidence="1 2">
    <name type="scientific">Novosphingobium beihaiensis</name>
    <dbReference type="NCBI Taxonomy" id="2930389"/>
    <lineage>
        <taxon>Bacteria</taxon>
        <taxon>Pseudomonadati</taxon>
        <taxon>Pseudomonadota</taxon>
        <taxon>Alphaproteobacteria</taxon>
        <taxon>Sphingomonadales</taxon>
        <taxon>Sphingomonadaceae</taxon>
        <taxon>Novosphingobium</taxon>
    </lineage>
</organism>
<accession>A0ABT0BNQ4</accession>
<comment type="caution">
    <text evidence="1">The sequence shown here is derived from an EMBL/GenBank/DDBJ whole genome shotgun (WGS) entry which is preliminary data.</text>
</comment>
<evidence type="ECO:0000313" key="2">
    <source>
        <dbReference type="Proteomes" id="UP001202281"/>
    </source>
</evidence>
<name>A0ABT0BNQ4_9SPHN</name>
<dbReference type="Proteomes" id="UP001202281">
    <property type="component" value="Unassembled WGS sequence"/>
</dbReference>
<evidence type="ECO:0000313" key="1">
    <source>
        <dbReference type="EMBL" id="MCJ2186682.1"/>
    </source>
</evidence>
<reference evidence="1 2" key="1">
    <citation type="submission" date="2022-04" db="EMBL/GenBank/DDBJ databases">
        <title>Identification of a novel bacterium isolated from mangrove sediments.</title>
        <authorList>
            <person name="Pan X."/>
        </authorList>
    </citation>
    <scope>NUCLEOTIDE SEQUENCE [LARGE SCALE GENOMIC DNA]</scope>
    <source>
        <strain evidence="1 2">B2638</strain>
    </source>
</reference>
<protein>
    <submittedName>
        <fullName evidence="1">Uncharacterized protein</fullName>
    </submittedName>
</protein>
<keyword evidence="2" id="KW-1185">Reference proteome</keyword>
<dbReference type="EMBL" id="JALHLG010000007">
    <property type="protein sequence ID" value="MCJ2186682.1"/>
    <property type="molecule type" value="Genomic_DNA"/>
</dbReference>
<proteinExistence type="predicted"/>
<sequence length="114" mass="12738">MQIKIESHELDFFDCMEICQGGPEACSLSINGELVEGRKFDPSPLAFEDKILVPMRKIGFLKSGYVLVQINPISLVIEPISKIHDYMRLSRIDGRSVEFATTAWGSETAHLAIP</sequence>